<evidence type="ECO:0000256" key="7">
    <source>
        <dbReference type="ARBA" id="ARBA00023145"/>
    </source>
</evidence>
<dbReference type="CDD" id="cd04039">
    <property type="entry name" value="C2_PSD"/>
    <property type="match status" value="1"/>
</dbReference>
<dbReference type="InterPro" id="IPR033179">
    <property type="entry name" value="PSD_type2_pro"/>
</dbReference>
<proteinExistence type="inferred from homology"/>
<dbReference type="GO" id="GO:0006646">
    <property type="term" value="P:phosphatidylethanolamine biosynthetic process"/>
    <property type="evidence" value="ECO:0007669"/>
    <property type="project" value="UniProtKB-UniRule"/>
</dbReference>
<evidence type="ECO:0000256" key="13">
    <source>
        <dbReference type="SAM" id="MobiDB-lite"/>
    </source>
</evidence>
<evidence type="ECO:0000256" key="5">
    <source>
        <dbReference type="ARBA" id="ARBA00023098"/>
    </source>
</evidence>
<keyword evidence="7 12" id="KW-0865">Zymogen</keyword>
<keyword evidence="3 12" id="KW-0210">Decarboxylase</keyword>
<keyword evidence="12" id="KW-0333">Golgi apparatus</keyword>
<dbReference type="InterPro" id="IPR002048">
    <property type="entry name" value="EF_hand_dom"/>
</dbReference>
<dbReference type="SMART" id="SM00239">
    <property type="entry name" value="C2"/>
    <property type="match status" value="2"/>
</dbReference>
<dbReference type="InterPro" id="IPR011992">
    <property type="entry name" value="EF-hand-dom_pair"/>
</dbReference>
<dbReference type="GO" id="GO:0010008">
    <property type="term" value="C:endosome membrane"/>
    <property type="evidence" value="ECO:0007669"/>
    <property type="project" value="UniProtKB-SubCell"/>
</dbReference>
<feature type="compositionally biased region" description="Polar residues" evidence="13">
    <location>
        <begin position="654"/>
        <end position="680"/>
    </location>
</feature>
<reference evidence="16 17" key="1">
    <citation type="submission" date="2013-12" db="EMBL/GenBank/DDBJ databases">
        <authorList>
            <person name="Cubeta M."/>
            <person name="Pakala S."/>
            <person name="Fedorova N."/>
            <person name="Thomas E."/>
            <person name="Dean R."/>
            <person name="Jabaji S."/>
            <person name="Neate S."/>
            <person name="Toda T."/>
            <person name="Tavantzis S."/>
            <person name="Vilgalys R."/>
            <person name="Bharathan N."/>
            <person name="Pakala S."/>
            <person name="Losada L.S."/>
            <person name="Zafar N."/>
            <person name="Nierman W."/>
        </authorList>
    </citation>
    <scope>NUCLEOTIDE SEQUENCE [LARGE SCALE GENOMIC DNA]</scope>
    <source>
        <strain evidence="16 17">123E</strain>
    </source>
</reference>
<keyword evidence="8 12" id="KW-0594">Phospholipid biosynthesis</keyword>
<dbReference type="Gene3D" id="1.10.238.10">
    <property type="entry name" value="EF-hand"/>
    <property type="match status" value="1"/>
</dbReference>
<dbReference type="PANTHER" id="PTHR10067:SF17">
    <property type="entry name" value="PHOSPHATIDYLSERINE DECARBOXYLASE PROENZYME 2"/>
    <property type="match status" value="1"/>
</dbReference>
<comment type="cofactor">
    <cofactor evidence="12">
        <name>pyruvate</name>
        <dbReference type="ChEBI" id="CHEBI:15361"/>
    </cofactor>
    <text evidence="12">Binds 1 pyruvoyl group covalently per subunit.</text>
</comment>
<comment type="domain">
    <text evidence="12">The C2 domains have an essential, but non-catalytic function. They may facilitate interactions with other proteins and are required for lipid transport function.</text>
</comment>
<dbReference type="STRING" id="1423351.A0A074RRQ1"/>
<keyword evidence="9 12" id="KW-0456">Lyase</keyword>
<dbReference type="InterPro" id="IPR035892">
    <property type="entry name" value="C2_domain_sf"/>
</dbReference>
<dbReference type="PROSITE" id="PS50004">
    <property type="entry name" value="C2"/>
    <property type="match status" value="2"/>
</dbReference>
<keyword evidence="11 12" id="KW-0670">Pyruvate</keyword>
<comment type="pathway">
    <text evidence="12">Phospholipid metabolism; phosphatidylethanolamine biosynthesis; phosphatidylethanolamine from CDP-diacylglycerol: step 2/2.</text>
</comment>
<evidence type="ECO:0000313" key="16">
    <source>
        <dbReference type="EMBL" id="KEP49726.1"/>
    </source>
</evidence>
<keyword evidence="4" id="KW-0106">Calcium</keyword>
<evidence type="ECO:0000256" key="4">
    <source>
        <dbReference type="ARBA" id="ARBA00022837"/>
    </source>
</evidence>
<feature type="chain" id="PRO_5023208705" description="Phosphatidylserine decarboxylase 2 alpha chain" evidence="12">
    <location>
        <begin position="1042"/>
        <end position="1082"/>
    </location>
</feature>
<dbReference type="SUPFAM" id="SSF49562">
    <property type="entry name" value="C2 domain (Calcium/lipid-binding domain, CaLB)"/>
    <property type="match status" value="2"/>
</dbReference>
<feature type="active site" description="Charge relay system; for autoendoproteolytic cleavage activity" evidence="12">
    <location>
        <position position="1042"/>
    </location>
</feature>
<protein>
    <recommendedName>
        <fullName evidence="12">Phosphatidylserine decarboxylase proenzyme 2</fullName>
        <ecNumber evidence="12">4.1.1.65</ecNumber>
    </recommendedName>
    <component>
        <recommendedName>
            <fullName evidence="12">Phosphatidylserine decarboxylase 2 beta chain</fullName>
        </recommendedName>
    </component>
    <component>
        <recommendedName>
            <fullName evidence="12">Phosphatidylserine decarboxylase 2 alpha chain</fullName>
        </recommendedName>
    </component>
</protein>
<feature type="region of interest" description="Disordered" evidence="13">
    <location>
        <begin position="226"/>
        <end position="372"/>
    </location>
</feature>
<comment type="subcellular location">
    <subcellularLocation>
        <location evidence="12">Golgi apparatus membrane</location>
        <topology evidence="12">Peripheral membrane protein</topology>
        <orientation evidence="12">Cytoplasmic side</orientation>
    </subcellularLocation>
    <subcellularLocation>
        <location evidence="12">Endosome membrane</location>
        <topology evidence="12">Peripheral membrane protein</topology>
        <orientation evidence="12">Cytoplasmic side</orientation>
    </subcellularLocation>
</comment>
<evidence type="ECO:0000259" key="14">
    <source>
        <dbReference type="PROSITE" id="PS50004"/>
    </source>
</evidence>
<feature type="modified residue" description="Pyruvic acid (Ser); by autocatalysis" evidence="12">
    <location>
        <position position="1042"/>
    </location>
</feature>
<evidence type="ECO:0000256" key="2">
    <source>
        <dbReference type="ARBA" id="ARBA00022516"/>
    </source>
</evidence>
<feature type="domain" description="C2" evidence="14">
    <location>
        <begin position="36"/>
        <end position="159"/>
    </location>
</feature>
<dbReference type="GO" id="GO:0005795">
    <property type="term" value="C:Golgi stack"/>
    <property type="evidence" value="ECO:0007669"/>
    <property type="project" value="UniProtKB-UniRule"/>
</dbReference>
<dbReference type="PROSITE" id="PS50222">
    <property type="entry name" value="EF_HAND_2"/>
    <property type="match status" value="1"/>
</dbReference>
<dbReference type="SMR" id="A0A074RRQ1"/>
<dbReference type="InterPro" id="IPR000008">
    <property type="entry name" value="C2_dom"/>
</dbReference>
<evidence type="ECO:0000256" key="1">
    <source>
        <dbReference type="ARBA" id="ARBA00005189"/>
    </source>
</evidence>
<dbReference type="InterPro" id="IPR018247">
    <property type="entry name" value="EF_Hand_1_Ca_BS"/>
</dbReference>
<dbReference type="GO" id="GO:0016540">
    <property type="term" value="P:protein autoprocessing"/>
    <property type="evidence" value="ECO:0007669"/>
    <property type="project" value="UniProtKB-UniRule"/>
</dbReference>
<dbReference type="NCBIfam" id="TIGR00163">
    <property type="entry name" value="PS_decarb"/>
    <property type="match status" value="1"/>
</dbReference>
<dbReference type="Pfam" id="PF00168">
    <property type="entry name" value="C2"/>
    <property type="match status" value="2"/>
</dbReference>
<feature type="site" description="Cleavage (non-hydrolytic); by autocatalysis" evidence="12">
    <location>
        <begin position="1041"/>
        <end position="1042"/>
    </location>
</feature>
<feature type="chain" id="PRO_5023208704" description="Phosphatidylserine decarboxylase 2 beta chain" evidence="12">
    <location>
        <begin position="1"/>
        <end position="1041"/>
    </location>
</feature>
<comment type="caution">
    <text evidence="16">The sequence shown here is derived from an EMBL/GenBank/DDBJ whole genome shotgun (WGS) entry which is preliminary data.</text>
</comment>
<comment type="PTM">
    <text evidence="12">Is synthesized initially as an inactive proenzyme. Formation of the active enzyme involves a self-maturation process in which the active site pyruvoyl group is generated from an internal serine residue via an autocatalytic post-translational modification. Two non-identical subunits are generated from the proenzyme in this reaction, and the pyruvate is formed at the N-terminus of the alpha chain, which is derived from the carboxyl end of the proenzyme. The autoendoproteolytic cleavage occurs by a canonical serine protease mechanism, in which the side chain hydroxyl group of the serine supplies its oxygen atom to form the C-terminus of the beta chain, while the remainder of the serine residue undergoes an oxidative deamination to produce ammonia and the pyruvoyl prosthetic group on the alpha chain. During this reaction, the Ser that is part of the protease active site of the proenzyme becomes the pyruvoyl prosthetic group, which constitutes an essential element of the active site of the mature decarboxylase.</text>
</comment>
<keyword evidence="17" id="KW-1185">Reference proteome</keyword>
<evidence type="ECO:0000256" key="8">
    <source>
        <dbReference type="ARBA" id="ARBA00023209"/>
    </source>
</evidence>
<evidence type="ECO:0000256" key="10">
    <source>
        <dbReference type="ARBA" id="ARBA00023264"/>
    </source>
</evidence>
<dbReference type="GO" id="GO:0004609">
    <property type="term" value="F:phosphatidylserine decarboxylase activity"/>
    <property type="evidence" value="ECO:0007669"/>
    <property type="project" value="UniProtKB-UniRule"/>
</dbReference>
<feature type="active site" description="Charge relay system; for autoendoproteolytic cleavage activity" evidence="12">
    <location>
        <position position="897"/>
    </location>
</feature>
<comment type="subunit">
    <text evidence="12">Heterodimer of a large membrane-associated beta subunit and a small pyruvoyl-containing alpha subunit.</text>
</comment>
<accession>A0A074RRQ1</accession>
<dbReference type="SUPFAM" id="SSF47473">
    <property type="entry name" value="EF-hand"/>
    <property type="match status" value="1"/>
</dbReference>
<dbReference type="Proteomes" id="UP000027456">
    <property type="component" value="Unassembled WGS sequence"/>
</dbReference>
<dbReference type="HOGENOM" id="CLU_002661_2_1_1"/>
<evidence type="ECO:0000256" key="12">
    <source>
        <dbReference type="HAMAP-Rule" id="MF_03209"/>
    </source>
</evidence>
<keyword evidence="10 12" id="KW-1208">Phospholipid metabolism</keyword>
<evidence type="ECO:0000313" key="17">
    <source>
        <dbReference type="Proteomes" id="UP000027456"/>
    </source>
</evidence>
<feature type="active site" description="Charge relay system; for autoendoproteolytic cleavage activity" evidence="12">
    <location>
        <position position="955"/>
    </location>
</feature>
<dbReference type="InterPro" id="IPR003817">
    <property type="entry name" value="PS_Dcarbxylase"/>
</dbReference>
<feature type="compositionally biased region" description="Polar residues" evidence="13">
    <location>
        <begin position="330"/>
        <end position="341"/>
    </location>
</feature>
<dbReference type="GO" id="GO:0000139">
    <property type="term" value="C:Golgi membrane"/>
    <property type="evidence" value="ECO:0007669"/>
    <property type="project" value="UniProtKB-SubCell"/>
</dbReference>
<feature type="domain" description="C2" evidence="14">
    <location>
        <begin position="361"/>
        <end position="485"/>
    </location>
</feature>
<evidence type="ECO:0000259" key="15">
    <source>
        <dbReference type="PROSITE" id="PS50222"/>
    </source>
</evidence>
<feature type="compositionally biased region" description="Low complexity" evidence="13">
    <location>
        <begin position="283"/>
        <end position="302"/>
    </location>
</feature>
<feature type="active site" description="Schiff-base intermediate with substrate; via pyruvic acid; for decarboxylase activity" evidence="12">
    <location>
        <position position="1042"/>
    </location>
</feature>
<dbReference type="Pfam" id="PF02666">
    <property type="entry name" value="PS_Dcarbxylase"/>
    <property type="match status" value="1"/>
</dbReference>
<comment type="pathway">
    <text evidence="1">Lipid metabolism.</text>
</comment>
<comment type="catalytic activity">
    <reaction evidence="12">
        <text>a 1,2-diacyl-sn-glycero-3-phospho-L-serine + H(+) = a 1,2-diacyl-sn-glycero-3-phosphoethanolamine + CO2</text>
        <dbReference type="Rhea" id="RHEA:20828"/>
        <dbReference type="ChEBI" id="CHEBI:15378"/>
        <dbReference type="ChEBI" id="CHEBI:16526"/>
        <dbReference type="ChEBI" id="CHEBI:57262"/>
        <dbReference type="ChEBI" id="CHEBI:64612"/>
        <dbReference type="EC" id="4.1.1.65"/>
    </reaction>
</comment>
<dbReference type="UniPathway" id="UPA00558">
    <property type="reaction ID" value="UER00616"/>
</dbReference>
<dbReference type="EMBL" id="AZST01000329">
    <property type="protein sequence ID" value="KEP49726.1"/>
    <property type="molecule type" value="Genomic_DNA"/>
</dbReference>
<dbReference type="Gene3D" id="2.60.40.150">
    <property type="entry name" value="C2 domain"/>
    <property type="match status" value="2"/>
</dbReference>
<dbReference type="PROSITE" id="PS00018">
    <property type="entry name" value="EF_HAND_1"/>
    <property type="match status" value="1"/>
</dbReference>
<sequence length="1082" mass="119715">MAPTTSSTKPVGNNKMGIGKVLKTVGKFPKGIKSAKGGRTRAKVTQLEGELPAVLLKIQIVGCKDLRAADSNGKSDPFVVISFAGKRSQTPVINKTLYPEWASKDATFTFPLYLSTIGSQGSIELVIWDKDRFSKNDYLGEVSLPIEDWFKWNGGSGTAFDDVQLPFNERILSTDPKNPASGTMQLKLGFVTPPEVNHPIDFQQAYQQLLNHSIMAGLSLDTAPPTRGIGTLGSGDEAGAFDDDGLSSDDEESEDESVPSSPAQIPSQLPPTSPLNIARKDSTSQVQPQVQPQAQTQTQPQSKPRFRLLSNVKRPSFSRQDSSASSATTGKSDNNGTTTPKPRSAPATEPSEKKKYRRSKKGGRKDQDNAYQLDAGADIQGIVMIEVSSANDLPKLKNVTRTGWDMDPFVVVSFSKKVFRTRVIRHSRTPVWDEKILFHVRRHETNFRIKFAVLDWDKMSGNDHVGDVLLDLPELMKDLPARDPNTGLYPLLAEHAESQLKTFTLDLTPNKDASWEGKHKPTLTIKAKYQPYDALRQRFWHQYLQQYDADNTGLISHIELTSMLDSLGSTLSAETLNGFFSRFEKNPDSEELTFDEAVQCLEEELAKPNADRRKVVFEYSTPGTGTATPLVPDPSITFPGAPLDFTGRDAPPSTGRSQSEIEQAPHETNQTVIDPNNPAQYATVHPNSSDDEDSGGSTSEFERVINIKTCPLCHRPRLKGKSEADIVTHLAVCASGDWASVDRIVVGNFVTASQAQRKWYTKMLTKITAGDYQLGANSANIIVQNRITGQLEEEKMQGYVRIGIRLLYKGASSRMEGGRARKLLKSMSVKQGQKYDSPESAREIPTFIEFHNLDVNEIKDPLDSFKSFNEFFYRKLKETARPVEQPENPSRIVSCADCRMIAFETVNEATRLWIKGREFSVKRLLGETYAHEAPKYDGGALGIFRLAPQDYHRFHSPVDGVVGPMTYISGEYYTVNPQAIRTQLDVYGDNARKIVPIDSPIFGRVMCVCVGAMMVGSIVTTVKEGEQIARGQEFGYFAFGGSTIVMLFEKGKLTWDDDILSNSRSTLETLVRVGMGVGVRSA</sequence>
<organism evidence="16 17">
    <name type="scientific">Rhizoctonia solani 123E</name>
    <dbReference type="NCBI Taxonomy" id="1423351"/>
    <lineage>
        <taxon>Eukaryota</taxon>
        <taxon>Fungi</taxon>
        <taxon>Dikarya</taxon>
        <taxon>Basidiomycota</taxon>
        <taxon>Agaricomycotina</taxon>
        <taxon>Agaricomycetes</taxon>
        <taxon>Cantharellales</taxon>
        <taxon>Ceratobasidiaceae</taxon>
        <taxon>Rhizoctonia</taxon>
    </lineage>
</organism>
<dbReference type="GO" id="GO:0005509">
    <property type="term" value="F:calcium ion binding"/>
    <property type="evidence" value="ECO:0007669"/>
    <property type="project" value="InterPro"/>
</dbReference>
<name>A0A074RRQ1_9AGAM</name>
<evidence type="ECO:0000256" key="3">
    <source>
        <dbReference type="ARBA" id="ARBA00022793"/>
    </source>
</evidence>
<keyword evidence="2 12" id="KW-0444">Lipid biosynthesis</keyword>
<dbReference type="OrthoDB" id="67700at2759"/>
<dbReference type="InterPro" id="IPR033177">
    <property type="entry name" value="PSD-B"/>
</dbReference>
<gene>
    <name evidence="12" type="primary">PSD2</name>
    <name evidence="16" type="ORF">V565_094340</name>
</gene>
<evidence type="ECO:0000256" key="11">
    <source>
        <dbReference type="ARBA" id="ARBA00023317"/>
    </source>
</evidence>
<feature type="domain" description="EF-hand" evidence="15">
    <location>
        <begin position="535"/>
        <end position="570"/>
    </location>
</feature>
<keyword evidence="5 12" id="KW-0443">Lipid metabolism</keyword>
<comment type="similarity">
    <text evidence="12">Belongs to the phosphatidylserine decarboxylase family. PSD-B subfamily. Eukaryotic type II sub-subfamily.</text>
</comment>
<evidence type="ECO:0000256" key="9">
    <source>
        <dbReference type="ARBA" id="ARBA00023239"/>
    </source>
</evidence>
<feature type="compositionally biased region" description="Basic residues" evidence="13">
    <location>
        <begin position="354"/>
        <end position="363"/>
    </location>
</feature>
<keyword evidence="12" id="KW-0967">Endosome</keyword>
<dbReference type="AlphaFoldDB" id="A0A074RRQ1"/>
<dbReference type="EC" id="4.1.1.65" evidence="12"/>
<comment type="function">
    <text evidence="12">Catalyzes the formation of phosphatidylethanolamine (PtdEtn) from phosphatidylserine (PtdSer). Plays a central role in phospholipid metabolism and in the interorganelle trafficking of phosphatidylserine.</text>
</comment>
<dbReference type="HAMAP" id="MF_00663">
    <property type="entry name" value="PS_decarb_PSD_B_type2"/>
    <property type="match status" value="1"/>
</dbReference>
<evidence type="ECO:0000256" key="6">
    <source>
        <dbReference type="ARBA" id="ARBA00023136"/>
    </source>
</evidence>
<feature type="compositionally biased region" description="Acidic residues" evidence="13">
    <location>
        <begin position="239"/>
        <end position="257"/>
    </location>
</feature>
<dbReference type="PANTHER" id="PTHR10067">
    <property type="entry name" value="PHOSPHATIDYLSERINE DECARBOXYLASE"/>
    <property type="match status" value="1"/>
</dbReference>
<feature type="region of interest" description="Disordered" evidence="13">
    <location>
        <begin position="624"/>
        <end position="699"/>
    </location>
</feature>
<dbReference type="CDD" id="cd00030">
    <property type="entry name" value="C2"/>
    <property type="match status" value="1"/>
</dbReference>
<keyword evidence="6 12" id="KW-0472">Membrane</keyword>